<dbReference type="InterPro" id="IPR052515">
    <property type="entry name" value="Gfo/Idh/MocA_Oxidoreductase"/>
</dbReference>
<dbReference type="InterPro" id="IPR000683">
    <property type="entry name" value="Gfo/Idh/MocA-like_OxRdtase_N"/>
</dbReference>
<dbReference type="PANTHER" id="PTHR43249:SF1">
    <property type="entry name" value="D-GLUCOSIDE 3-DEHYDROGENASE"/>
    <property type="match status" value="1"/>
</dbReference>
<evidence type="ECO:0000256" key="1">
    <source>
        <dbReference type="ARBA" id="ARBA00010928"/>
    </source>
</evidence>
<dbReference type="Pfam" id="PF01408">
    <property type="entry name" value="GFO_IDH_MocA"/>
    <property type="match status" value="1"/>
</dbReference>
<accession>A0A0A1ZD83</accession>
<evidence type="ECO:0000259" key="3">
    <source>
        <dbReference type="Pfam" id="PF02894"/>
    </source>
</evidence>
<reference evidence="5" key="1">
    <citation type="journal article" date="2014" name="Sci. Data">
        <title>Genomes of diverse isolates of the marine cyanobacterium Prochlorococcus.</title>
        <authorList>
            <person name="Biller S."/>
            <person name="Berube P."/>
            <person name="Thompson J."/>
            <person name="Kelly L."/>
            <person name="Roggensack S."/>
            <person name="Awad L."/>
            <person name="Roache-Johnson K."/>
            <person name="Ding H."/>
            <person name="Giovannoni S.J."/>
            <person name="Moore L.R."/>
            <person name="Chisholm S.W."/>
        </authorList>
    </citation>
    <scope>NUCLEOTIDE SEQUENCE [LARGE SCALE GENOMIC DNA]</scope>
    <source>
        <strain evidence="5">GP2</strain>
    </source>
</reference>
<evidence type="ECO:0000259" key="2">
    <source>
        <dbReference type="Pfam" id="PF01408"/>
    </source>
</evidence>
<dbReference type="Gene3D" id="3.30.360.10">
    <property type="entry name" value="Dihydrodipicolinate Reductase, domain 2"/>
    <property type="match status" value="1"/>
</dbReference>
<feature type="domain" description="Gfo/Idh/MocA-like oxidoreductase N-terminal" evidence="2">
    <location>
        <begin position="10"/>
        <end position="144"/>
    </location>
</feature>
<dbReference type="InterPro" id="IPR036291">
    <property type="entry name" value="NAD(P)-bd_dom_sf"/>
</dbReference>
<organism evidence="4 5">
    <name type="scientific">Prochlorococcus marinus str. GP2</name>
    <dbReference type="NCBI Taxonomy" id="59925"/>
    <lineage>
        <taxon>Bacteria</taxon>
        <taxon>Bacillati</taxon>
        <taxon>Cyanobacteriota</taxon>
        <taxon>Cyanophyceae</taxon>
        <taxon>Synechococcales</taxon>
        <taxon>Prochlorococcaceae</taxon>
        <taxon>Prochlorococcus</taxon>
    </lineage>
</organism>
<proteinExistence type="inferred from homology"/>
<dbReference type="GO" id="GO:0000166">
    <property type="term" value="F:nucleotide binding"/>
    <property type="evidence" value="ECO:0007669"/>
    <property type="project" value="InterPro"/>
</dbReference>
<dbReference type="Pfam" id="PF02894">
    <property type="entry name" value="GFO_IDH_MocA_C"/>
    <property type="match status" value="1"/>
</dbReference>
<dbReference type="AlphaFoldDB" id="A0A0A1ZD83"/>
<name>A0A0A1ZD83_PROMR</name>
<dbReference type="EMBL" id="JNAH01000007">
    <property type="protein sequence ID" value="KGF86491.1"/>
    <property type="molecule type" value="Genomic_DNA"/>
</dbReference>
<comment type="similarity">
    <text evidence="1">Belongs to the Gfo/Idh/MocA family.</text>
</comment>
<dbReference type="STRING" id="59925.EU91_1253"/>
<dbReference type="OrthoDB" id="9815825at2"/>
<dbReference type="EC" id="1.1.1.18" evidence="4"/>
<dbReference type="SUPFAM" id="SSF55347">
    <property type="entry name" value="Glyceraldehyde-3-phosphate dehydrogenase-like, C-terminal domain"/>
    <property type="match status" value="1"/>
</dbReference>
<feature type="domain" description="Gfo/Idh/MocA-like oxidoreductase C-terminal" evidence="3">
    <location>
        <begin position="158"/>
        <end position="363"/>
    </location>
</feature>
<dbReference type="Proteomes" id="UP000030598">
    <property type="component" value="Unassembled WGS sequence"/>
</dbReference>
<dbReference type="GO" id="GO:0050112">
    <property type="term" value="F:inositol 2-dehydrogenase (NAD+) activity"/>
    <property type="evidence" value="ECO:0007669"/>
    <property type="project" value="UniProtKB-EC"/>
</dbReference>
<dbReference type="Gene3D" id="3.40.50.720">
    <property type="entry name" value="NAD(P)-binding Rossmann-like Domain"/>
    <property type="match status" value="1"/>
</dbReference>
<dbReference type="RefSeq" id="WP_032524723.1">
    <property type="nucleotide sequence ID" value="NZ_CP138934.1"/>
</dbReference>
<dbReference type="SUPFAM" id="SSF51735">
    <property type="entry name" value="NAD(P)-binding Rossmann-fold domains"/>
    <property type="match status" value="1"/>
</dbReference>
<protein>
    <submittedName>
        <fullName evidence="4">Myo-inositol 2-dehydrogenase</fullName>
        <ecNumber evidence="4">1.1.1.18</ecNumber>
    </submittedName>
</protein>
<dbReference type="InterPro" id="IPR004104">
    <property type="entry name" value="Gfo/Idh/MocA-like_OxRdtase_C"/>
</dbReference>
<gene>
    <name evidence="4" type="ORF">EU91_1253</name>
</gene>
<dbReference type="PANTHER" id="PTHR43249">
    <property type="entry name" value="UDP-N-ACETYL-2-AMINO-2-DEOXY-D-GLUCURONATE OXIDASE"/>
    <property type="match status" value="1"/>
</dbReference>
<dbReference type="eggNOG" id="COG0673">
    <property type="taxonomic scope" value="Bacteria"/>
</dbReference>
<keyword evidence="4" id="KW-0560">Oxidoreductase</keyword>
<evidence type="ECO:0000313" key="4">
    <source>
        <dbReference type="EMBL" id="KGF86491.1"/>
    </source>
</evidence>
<comment type="caution">
    <text evidence="4">The sequence shown here is derived from an EMBL/GenBank/DDBJ whole genome shotgun (WGS) entry which is preliminary data.</text>
</comment>
<evidence type="ECO:0000313" key="5">
    <source>
        <dbReference type="Proteomes" id="UP000030598"/>
    </source>
</evidence>
<sequence>MKKNIEKELINIAIIGCGRISKNHIKSILIEQKRSRLVAICDTSNERLLSSIELIKSLSKEKDILYNPPKQFLNYSELIEEVTTKKINVDLVVLTTPSGMHFSQTKLAAEAGINICTEKPMAVKWEHGLEMINSCKKNNVRLFVVKQNRLNKTVQLVKKQIDKGRFGKIALVTINVFWQRPQAYYDQDEWRGTKELDGGALMNQASHYVDFIDWLIGPIDYLSATTSTISRSIESEDTAVIQMKWRNGALGTMAVTMLAYPRNIEGSITILGEKGSVKIGGKAVNKIELWEFSDNSEDDLLVEDSNYETTSVYGFGHQAYWANMLDALLNNKKAICEGNDGLKSLELLIASYKSSYEKKIIKLPLKS</sequence>